<comment type="caution">
    <text evidence="1">The sequence shown here is derived from an EMBL/GenBank/DDBJ whole genome shotgun (WGS) entry which is preliminary data.</text>
</comment>
<keyword evidence="2" id="KW-1185">Reference proteome</keyword>
<dbReference type="EMBL" id="REGN01002614">
    <property type="protein sequence ID" value="RNA27024.1"/>
    <property type="molecule type" value="Genomic_DNA"/>
</dbReference>
<gene>
    <name evidence="1" type="ORF">BpHYR1_025154</name>
</gene>
<evidence type="ECO:0000313" key="1">
    <source>
        <dbReference type="EMBL" id="RNA27024.1"/>
    </source>
</evidence>
<evidence type="ECO:0000313" key="2">
    <source>
        <dbReference type="Proteomes" id="UP000276133"/>
    </source>
</evidence>
<protein>
    <submittedName>
        <fullName evidence="1">Uncharacterized protein</fullName>
    </submittedName>
</protein>
<sequence>MYNVVLNTRSTKTINLEIFGLSVGIISDGLVDFELDGLAGLGVVFDKDFDGLDDFFVQG</sequence>
<dbReference type="AlphaFoldDB" id="A0A3M7RTX9"/>
<proteinExistence type="predicted"/>
<organism evidence="1 2">
    <name type="scientific">Brachionus plicatilis</name>
    <name type="common">Marine rotifer</name>
    <name type="synonym">Brachionus muelleri</name>
    <dbReference type="NCBI Taxonomy" id="10195"/>
    <lineage>
        <taxon>Eukaryota</taxon>
        <taxon>Metazoa</taxon>
        <taxon>Spiralia</taxon>
        <taxon>Gnathifera</taxon>
        <taxon>Rotifera</taxon>
        <taxon>Eurotatoria</taxon>
        <taxon>Monogononta</taxon>
        <taxon>Pseudotrocha</taxon>
        <taxon>Ploima</taxon>
        <taxon>Brachionidae</taxon>
        <taxon>Brachionus</taxon>
    </lineage>
</organism>
<dbReference type="Proteomes" id="UP000276133">
    <property type="component" value="Unassembled WGS sequence"/>
</dbReference>
<reference evidence="1 2" key="1">
    <citation type="journal article" date="2018" name="Sci. Rep.">
        <title>Genomic signatures of local adaptation to the degree of environmental predictability in rotifers.</title>
        <authorList>
            <person name="Franch-Gras L."/>
            <person name="Hahn C."/>
            <person name="Garcia-Roger E.M."/>
            <person name="Carmona M.J."/>
            <person name="Serra M."/>
            <person name="Gomez A."/>
        </authorList>
    </citation>
    <scope>NUCLEOTIDE SEQUENCE [LARGE SCALE GENOMIC DNA]</scope>
    <source>
        <strain evidence="1">HYR1</strain>
    </source>
</reference>
<accession>A0A3M7RTX9</accession>
<name>A0A3M7RTX9_BRAPC</name>